<evidence type="ECO:0000313" key="3">
    <source>
        <dbReference type="Proteomes" id="UP000253094"/>
    </source>
</evidence>
<gene>
    <name evidence="2" type="ORF">DQ384_11665</name>
</gene>
<sequence length="140" mass="15366">MMARRRDTTWHGKFLVLVKGGMTFKSAVGVLGVSRATLSQHFRADPTFRVQARRLRLRGLHGPAADTSWHCLLPGLLASGLSIPQAAERLGRSPITVREHLHRFSDLRTAVEAALQQEVQTEPLPAPERSACPGPGSIDR</sequence>
<dbReference type="OrthoDB" id="3550704at2"/>
<protein>
    <submittedName>
        <fullName evidence="2">Uncharacterized protein</fullName>
    </submittedName>
</protein>
<dbReference type="Pfam" id="PF13384">
    <property type="entry name" value="HTH_23"/>
    <property type="match status" value="1"/>
</dbReference>
<dbReference type="Proteomes" id="UP000253094">
    <property type="component" value="Unassembled WGS sequence"/>
</dbReference>
<evidence type="ECO:0000256" key="1">
    <source>
        <dbReference type="SAM" id="MobiDB-lite"/>
    </source>
</evidence>
<dbReference type="AlphaFoldDB" id="A0A367FN77"/>
<name>A0A367FN77_9ACTN</name>
<keyword evidence="3" id="KW-1185">Reference proteome</keyword>
<dbReference type="RefSeq" id="WP_114028737.1">
    <property type="nucleotide sequence ID" value="NZ_QOIL01000005.1"/>
</dbReference>
<feature type="region of interest" description="Disordered" evidence="1">
    <location>
        <begin position="118"/>
        <end position="140"/>
    </location>
</feature>
<proteinExistence type="predicted"/>
<comment type="caution">
    <text evidence="2">The sequence shown here is derived from an EMBL/GenBank/DDBJ whole genome shotgun (WGS) entry which is preliminary data.</text>
</comment>
<evidence type="ECO:0000313" key="2">
    <source>
        <dbReference type="EMBL" id="RCG31359.1"/>
    </source>
</evidence>
<accession>A0A367FN77</accession>
<dbReference type="EMBL" id="QOIL01000005">
    <property type="protein sequence ID" value="RCG31359.1"/>
    <property type="molecule type" value="Genomic_DNA"/>
</dbReference>
<reference evidence="2 3" key="1">
    <citation type="submission" date="2018-06" db="EMBL/GenBank/DDBJ databases">
        <title>Sphaerisporangium craniellae sp. nov., isolated from a marine sponge in the South China Sea.</title>
        <authorList>
            <person name="Li L."/>
        </authorList>
    </citation>
    <scope>NUCLEOTIDE SEQUENCE [LARGE SCALE GENOMIC DNA]</scope>
    <source>
        <strain evidence="2 3">CCTCC AA 208026</strain>
    </source>
</reference>
<organism evidence="2 3">
    <name type="scientific">Sphaerisporangium album</name>
    <dbReference type="NCBI Taxonomy" id="509200"/>
    <lineage>
        <taxon>Bacteria</taxon>
        <taxon>Bacillati</taxon>
        <taxon>Actinomycetota</taxon>
        <taxon>Actinomycetes</taxon>
        <taxon>Streptosporangiales</taxon>
        <taxon>Streptosporangiaceae</taxon>
        <taxon>Sphaerisporangium</taxon>
    </lineage>
</organism>